<comment type="caution">
    <text evidence="1">The sequence shown here is derived from an EMBL/GenBank/DDBJ whole genome shotgun (WGS) entry which is preliminary data.</text>
</comment>
<dbReference type="EMBL" id="LAZR01009712">
    <property type="protein sequence ID" value="KKM71009.1"/>
    <property type="molecule type" value="Genomic_DNA"/>
</dbReference>
<name>A0A0F9JME8_9ZZZZ</name>
<sequence>MTWLAVTPQAVVHAHLEMLERLRAEESMTTATATAIGSRGLKPGEWMTRQWRKWRQSASVKQYAVKATATDLRGVGVGVHVVKKKATND</sequence>
<organism evidence="1">
    <name type="scientific">marine sediment metagenome</name>
    <dbReference type="NCBI Taxonomy" id="412755"/>
    <lineage>
        <taxon>unclassified sequences</taxon>
        <taxon>metagenomes</taxon>
        <taxon>ecological metagenomes</taxon>
    </lineage>
</organism>
<protein>
    <submittedName>
        <fullName evidence="1">Uncharacterized protein</fullName>
    </submittedName>
</protein>
<gene>
    <name evidence="1" type="ORF">LCGC14_1435020</name>
</gene>
<evidence type="ECO:0000313" key="1">
    <source>
        <dbReference type="EMBL" id="KKM71009.1"/>
    </source>
</evidence>
<dbReference type="AlphaFoldDB" id="A0A0F9JME8"/>
<reference evidence="1" key="1">
    <citation type="journal article" date="2015" name="Nature">
        <title>Complex archaea that bridge the gap between prokaryotes and eukaryotes.</title>
        <authorList>
            <person name="Spang A."/>
            <person name="Saw J.H."/>
            <person name="Jorgensen S.L."/>
            <person name="Zaremba-Niedzwiedzka K."/>
            <person name="Martijn J."/>
            <person name="Lind A.E."/>
            <person name="van Eijk R."/>
            <person name="Schleper C."/>
            <person name="Guy L."/>
            <person name="Ettema T.J."/>
        </authorList>
    </citation>
    <scope>NUCLEOTIDE SEQUENCE</scope>
</reference>
<accession>A0A0F9JME8</accession>
<proteinExistence type="predicted"/>